<dbReference type="AlphaFoldDB" id="A0A7U9XVL3"/>
<dbReference type="NCBIfam" id="TIGR00172">
    <property type="entry name" value="maf"/>
    <property type="match status" value="1"/>
</dbReference>
<accession>A0A7U9XVL3</accession>
<comment type="similarity">
    <text evidence="3">Belongs to the Maf family. YhdE subfamily.</text>
</comment>
<keyword evidence="3" id="KW-0963">Cytoplasm</keyword>
<feature type="site" description="Important for substrate specificity" evidence="3">
    <location>
        <position position="10"/>
    </location>
</feature>
<dbReference type="KEGG" id="manr:MPAN_001770"/>
<feature type="site" description="Important for substrate specificity" evidence="3">
    <location>
        <position position="150"/>
    </location>
</feature>
<keyword evidence="5" id="KW-1185">Reference proteome</keyword>
<feature type="site" description="Important for substrate specificity" evidence="3">
    <location>
        <position position="68"/>
    </location>
</feature>
<organism evidence="4 5">
    <name type="scientific">Mariniplasma anaerobium</name>
    <dbReference type="NCBI Taxonomy" id="2735436"/>
    <lineage>
        <taxon>Bacteria</taxon>
        <taxon>Bacillati</taxon>
        <taxon>Mycoplasmatota</taxon>
        <taxon>Mollicutes</taxon>
        <taxon>Acholeplasmatales</taxon>
        <taxon>Acholeplasmataceae</taxon>
        <taxon>Mariniplasma</taxon>
    </lineage>
</organism>
<dbReference type="Gene3D" id="3.90.950.10">
    <property type="match status" value="1"/>
</dbReference>
<protein>
    <recommendedName>
        <fullName evidence="3">dTTP/UTP pyrophosphatase</fullName>
        <shortName evidence="3">dTTPase/UTPase</shortName>
        <ecNumber evidence="3">3.6.1.9</ecNumber>
    </recommendedName>
    <alternativeName>
        <fullName evidence="3">Nucleoside triphosphate pyrophosphatase</fullName>
    </alternativeName>
    <alternativeName>
        <fullName evidence="3">Nucleotide pyrophosphatase</fullName>
        <shortName evidence="3">Nucleotide PPase</shortName>
    </alternativeName>
</protein>
<comment type="catalytic activity">
    <reaction evidence="3">
        <text>dTTP + H2O = dTMP + diphosphate + H(+)</text>
        <dbReference type="Rhea" id="RHEA:28534"/>
        <dbReference type="ChEBI" id="CHEBI:15377"/>
        <dbReference type="ChEBI" id="CHEBI:15378"/>
        <dbReference type="ChEBI" id="CHEBI:33019"/>
        <dbReference type="ChEBI" id="CHEBI:37568"/>
        <dbReference type="ChEBI" id="CHEBI:63528"/>
        <dbReference type="EC" id="3.6.1.9"/>
    </reaction>
</comment>
<feature type="active site" description="Proton acceptor" evidence="3">
    <location>
        <position position="67"/>
    </location>
</feature>
<comment type="catalytic activity">
    <reaction evidence="3">
        <text>UTP + H2O = UMP + diphosphate + H(+)</text>
        <dbReference type="Rhea" id="RHEA:29395"/>
        <dbReference type="ChEBI" id="CHEBI:15377"/>
        <dbReference type="ChEBI" id="CHEBI:15378"/>
        <dbReference type="ChEBI" id="CHEBI:33019"/>
        <dbReference type="ChEBI" id="CHEBI:46398"/>
        <dbReference type="ChEBI" id="CHEBI:57865"/>
        <dbReference type="EC" id="3.6.1.9"/>
    </reaction>
</comment>
<dbReference type="EMBL" id="AP024412">
    <property type="protein sequence ID" value="BCR35284.1"/>
    <property type="molecule type" value="Genomic_DNA"/>
</dbReference>
<dbReference type="InterPro" id="IPR003697">
    <property type="entry name" value="Maf-like"/>
</dbReference>
<dbReference type="GO" id="GO:0005737">
    <property type="term" value="C:cytoplasm"/>
    <property type="evidence" value="ECO:0007669"/>
    <property type="project" value="UniProtKB-SubCell"/>
</dbReference>
<evidence type="ECO:0000256" key="3">
    <source>
        <dbReference type="HAMAP-Rule" id="MF_00528"/>
    </source>
</evidence>
<proteinExistence type="inferred from homology"/>
<dbReference type="Proteomes" id="UP000620133">
    <property type="component" value="Chromosome"/>
</dbReference>
<evidence type="ECO:0000313" key="5">
    <source>
        <dbReference type="Proteomes" id="UP000620133"/>
    </source>
</evidence>
<dbReference type="Pfam" id="PF02545">
    <property type="entry name" value="Maf"/>
    <property type="match status" value="1"/>
</dbReference>
<dbReference type="CDD" id="cd00555">
    <property type="entry name" value="Maf"/>
    <property type="match status" value="1"/>
</dbReference>
<dbReference type="EC" id="3.6.1.9" evidence="3"/>
<dbReference type="GO" id="GO:0047429">
    <property type="term" value="F:nucleoside triphosphate diphosphatase activity"/>
    <property type="evidence" value="ECO:0007669"/>
    <property type="project" value="UniProtKB-EC"/>
</dbReference>
<reference evidence="4" key="1">
    <citation type="submission" date="2021-01" db="EMBL/GenBank/DDBJ databases">
        <title>Draft genome sequence of Acholeplasmataceae bacterium strain Mahy22.</title>
        <authorList>
            <person name="Watanabe M."/>
            <person name="Kojima H."/>
            <person name="Fukui M."/>
        </authorList>
    </citation>
    <scope>NUCLEOTIDE SEQUENCE</scope>
    <source>
        <strain evidence="4">Mahy22</strain>
    </source>
</reference>
<comment type="subcellular location">
    <subcellularLocation>
        <location evidence="3">Cytoplasm</location>
    </subcellularLocation>
</comment>
<dbReference type="PANTHER" id="PTHR43213:SF5">
    <property type="entry name" value="BIFUNCTIONAL DTTP_UTP PYROPHOSPHATASE_METHYLTRANSFERASE PROTEIN-RELATED"/>
    <property type="match status" value="1"/>
</dbReference>
<keyword evidence="2 3" id="KW-0378">Hydrolase</keyword>
<dbReference type="PANTHER" id="PTHR43213">
    <property type="entry name" value="BIFUNCTIONAL DTTP/UTP PYROPHOSPHATASE/METHYLTRANSFERASE PROTEIN-RELATED"/>
    <property type="match status" value="1"/>
</dbReference>
<dbReference type="InterPro" id="IPR029001">
    <property type="entry name" value="ITPase-like_fam"/>
</dbReference>
<dbReference type="SUPFAM" id="SSF52972">
    <property type="entry name" value="ITPase-like"/>
    <property type="match status" value="1"/>
</dbReference>
<evidence type="ECO:0000256" key="1">
    <source>
        <dbReference type="ARBA" id="ARBA00001968"/>
    </source>
</evidence>
<gene>
    <name evidence="4" type="primary">maf</name>
    <name evidence="4" type="ORF">MPAN_001770</name>
</gene>
<comment type="function">
    <text evidence="3">Nucleoside triphosphate pyrophosphatase that hydrolyzes dTTP and UTP. May have a dual role in cell division arrest and in preventing the incorporation of modified nucleotides into cellular nucleic acids.</text>
</comment>
<dbReference type="PIRSF" id="PIRSF006305">
    <property type="entry name" value="Maf"/>
    <property type="match status" value="1"/>
</dbReference>
<name>A0A7U9XVL3_9MOLU</name>
<keyword evidence="3" id="KW-0546">Nucleotide metabolism</keyword>
<sequence>MIILASGSPRRAKLLKDAGIEFKIVTSDIEETFNPDLEPQEVAMYLARLKAKHIALSYKDDIVIGADTIVVYNNQILGKPIDQEDAFRMLSMLSNQCHFVYTGVSIIKGEDEDTFYDQTEVCMKPLSELEIKSYIRTLEPMDKAGSYGIQGEGRHLVEKYEGDFFTIMGLPLKKVINQLKKHI</sequence>
<comment type="caution">
    <text evidence="3">Lacks conserved residue(s) required for the propagation of feature annotation.</text>
</comment>
<evidence type="ECO:0000313" key="4">
    <source>
        <dbReference type="EMBL" id="BCR35284.1"/>
    </source>
</evidence>
<comment type="cofactor">
    <cofactor evidence="1 3">
        <name>a divalent metal cation</name>
        <dbReference type="ChEBI" id="CHEBI:60240"/>
    </cofactor>
</comment>
<evidence type="ECO:0000256" key="2">
    <source>
        <dbReference type="ARBA" id="ARBA00022801"/>
    </source>
</evidence>
<dbReference type="HAMAP" id="MF_00528">
    <property type="entry name" value="Maf"/>
    <property type="match status" value="1"/>
</dbReference>
<dbReference type="GO" id="GO:0009117">
    <property type="term" value="P:nucleotide metabolic process"/>
    <property type="evidence" value="ECO:0007669"/>
    <property type="project" value="UniProtKB-KW"/>
</dbReference>
<dbReference type="RefSeq" id="WP_176239151.1">
    <property type="nucleotide sequence ID" value="NZ_AP024412.1"/>
</dbReference>